<proteinExistence type="predicted"/>
<feature type="transmembrane region" description="Helical" evidence="1">
    <location>
        <begin position="122"/>
        <end position="144"/>
    </location>
</feature>
<gene>
    <name evidence="2" type="ORF">DLNHIDIE_01851</name>
</gene>
<feature type="transmembrane region" description="Helical" evidence="1">
    <location>
        <begin position="6"/>
        <end position="27"/>
    </location>
</feature>
<protein>
    <submittedName>
        <fullName evidence="2">Uncharacterized protein</fullName>
    </submittedName>
</protein>
<sequence>MQGEGGVLILQPAYVLGAITLIWIGVLRLFRGRIVLFWLMALPGVILHELSHWMVAFVTLGRPGFPRFIPKKMGNVYALGRVPIHNPRWYNGGLIGLSPLLLIPLAYFIIRMGTPATITWLGLWRFLLVPWLAAECLLECLPSLPDLRLARLSIIPLAIIAAGLFLYYRNSIH</sequence>
<reference evidence="2 3" key="1">
    <citation type="submission" date="2019-03" db="EMBL/GenBank/DDBJ databases">
        <title>New insights into Acidothiobacillus thiooxidans sulfur metabolism through coupled gene expression, solution geochemistry, microscopy and spectroscopy analyses.</title>
        <authorList>
            <person name="Camacho D."/>
            <person name="Frazao R."/>
            <person name="Fouillen A."/>
            <person name="Nanci A."/>
            <person name="Lang B.F."/>
            <person name="Apte S.C."/>
            <person name="Baron C."/>
            <person name="Warren L.A."/>
        </authorList>
    </citation>
    <scope>NUCLEOTIDE SEQUENCE [LARGE SCALE GENOMIC DNA]</scope>
    <source>
        <strain evidence="2 3">ATCC 19377</strain>
    </source>
</reference>
<evidence type="ECO:0000256" key="1">
    <source>
        <dbReference type="SAM" id="Phobius"/>
    </source>
</evidence>
<comment type="caution">
    <text evidence="2">The sequence shown here is derived from an EMBL/GenBank/DDBJ whole genome shotgun (WGS) entry which is preliminary data.</text>
</comment>
<organism evidence="2 3">
    <name type="scientific">Acidithiobacillus thiooxidans ATCC 19377</name>
    <dbReference type="NCBI Taxonomy" id="637390"/>
    <lineage>
        <taxon>Bacteria</taxon>
        <taxon>Pseudomonadati</taxon>
        <taxon>Pseudomonadota</taxon>
        <taxon>Acidithiobacillia</taxon>
        <taxon>Acidithiobacillales</taxon>
        <taxon>Acidithiobacillaceae</taxon>
        <taxon>Acidithiobacillus</taxon>
    </lineage>
</organism>
<name>A0A543Q6M7_ACITH</name>
<evidence type="ECO:0000313" key="3">
    <source>
        <dbReference type="Proteomes" id="UP000315403"/>
    </source>
</evidence>
<keyword evidence="1" id="KW-1133">Transmembrane helix</keyword>
<accession>A0A543Q6M7</accession>
<feature type="transmembrane region" description="Helical" evidence="1">
    <location>
        <begin position="34"/>
        <end position="55"/>
    </location>
</feature>
<dbReference type="Proteomes" id="UP000315403">
    <property type="component" value="Unassembled WGS sequence"/>
</dbReference>
<keyword evidence="1" id="KW-0472">Membrane</keyword>
<dbReference type="AlphaFoldDB" id="A0A543Q6M7"/>
<dbReference type="EMBL" id="SZUV01000001">
    <property type="protein sequence ID" value="TQN51970.1"/>
    <property type="molecule type" value="Genomic_DNA"/>
</dbReference>
<feature type="transmembrane region" description="Helical" evidence="1">
    <location>
        <begin position="150"/>
        <end position="168"/>
    </location>
</feature>
<feature type="transmembrane region" description="Helical" evidence="1">
    <location>
        <begin position="89"/>
        <end position="110"/>
    </location>
</feature>
<keyword evidence="1" id="KW-0812">Transmembrane</keyword>
<evidence type="ECO:0000313" key="2">
    <source>
        <dbReference type="EMBL" id="TQN51970.1"/>
    </source>
</evidence>